<evidence type="ECO:0000313" key="1">
    <source>
        <dbReference type="EMBL" id="WAJ29261.1"/>
    </source>
</evidence>
<evidence type="ECO:0000313" key="2">
    <source>
        <dbReference type="Proteomes" id="UP001163223"/>
    </source>
</evidence>
<gene>
    <name evidence="1" type="ORF">OXU80_03210</name>
</gene>
<protein>
    <submittedName>
        <fullName evidence="1">OmpA family protein</fullName>
    </submittedName>
</protein>
<organism evidence="1 2">
    <name type="scientific">Antarcticirhabdus aurantiaca</name>
    <dbReference type="NCBI Taxonomy" id="2606717"/>
    <lineage>
        <taxon>Bacteria</taxon>
        <taxon>Pseudomonadati</taxon>
        <taxon>Pseudomonadota</taxon>
        <taxon>Alphaproteobacteria</taxon>
        <taxon>Hyphomicrobiales</taxon>
        <taxon>Aurantimonadaceae</taxon>
        <taxon>Antarcticirhabdus</taxon>
    </lineage>
</organism>
<proteinExistence type="predicted"/>
<accession>A0ACD4NRC9</accession>
<sequence>MTKTTTGLICAALSLGLLAGCTTDPYTGEGRLSNTAGGVGIGAGVGALGGYLVGRAAGVDEGNAALIGAGIGALGGGAIGTYMDRQEDALRRTLQGSGVSVTRVGDRIILNMPSNITFPTDGDRILPGFEQTLQAVALVFLEYRDSIINIDGHTDSQGSDSYNLALSQRRAGAVAQYLASRGISGSRLNDRGFGESRPIASNATEAGRAQNRRVEIAISPLRGG</sequence>
<name>A0ACD4NRC9_9HYPH</name>
<dbReference type="EMBL" id="CP113520">
    <property type="protein sequence ID" value="WAJ29261.1"/>
    <property type="molecule type" value="Genomic_DNA"/>
</dbReference>
<dbReference type="Proteomes" id="UP001163223">
    <property type="component" value="Chromosome"/>
</dbReference>
<keyword evidence="2" id="KW-1185">Reference proteome</keyword>
<reference evidence="1" key="1">
    <citation type="submission" date="2022-11" db="EMBL/GenBank/DDBJ databases">
        <title>beta-Carotene-producing bacterium, Jeongeuplla avenae sp. nov., alleviates the salt stress of Arabidopsis seedlings.</title>
        <authorList>
            <person name="Jiang L."/>
            <person name="Lee J."/>
        </authorList>
    </citation>
    <scope>NUCLEOTIDE SEQUENCE</scope>
    <source>
        <strain evidence="1">DY_R2A_6</strain>
    </source>
</reference>